<sequence>MASLFVGSRYARKADCEFSDHIRLIIRAVSGLRPRGVERKEGLCRIGQRECLSGVDDAGVTIEQGCAPVVARKVGASADFRMKSSARLTADDAFDDTSDARNEWVDEGGTARRNQVRHGFLRRARHDGRASPNGRDNDPLDLDHKTHPGS</sequence>
<evidence type="ECO:0000313" key="3">
    <source>
        <dbReference type="Proteomes" id="UP000075809"/>
    </source>
</evidence>
<accession>A0A151X2W2</accession>
<dbReference type="EMBL" id="KQ982579">
    <property type="protein sequence ID" value="KYQ54536.1"/>
    <property type="molecule type" value="Genomic_DNA"/>
</dbReference>
<reference evidence="2 3" key="1">
    <citation type="submission" date="2015-09" db="EMBL/GenBank/DDBJ databases">
        <title>Trachymyrmex zeteki WGS genome.</title>
        <authorList>
            <person name="Nygaard S."/>
            <person name="Hu H."/>
            <person name="Boomsma J."/>
            <person name="Zhang G."/>
        </authorList>
    </citation>
    <scope>NUCLEOTIDE SEQUENCE [LARGE SCALE GENOMIC DNA]</scope>
    <source>
        <strain evidence="2">Tzet28-1</strain>
        <tissue evidence="2">Whole body</tissue>
    </source>
</reference>
<dbReference type="Proteomes" id="UP000075809">
    <property type="component" value="Unassembled WGS sequence"/>
</dbReference>
<evidence type="ECO:0000256" key="1">
    <source>
        <dbReference type="SAM" id="MobiDB-lite"/>
    </source>
</evidence>
<protein>
    <submittedName>
        <fullName evidence="2">Uncharacterized protein</fullName>
    </submittedName>
</protein>
<feature type="compositionally biased region" description="Basic residues" evidence="1">
    <location>
        <begin position="114"/>
        <end position="126"/>
    </location>
</feature>
<proteinExistence type="predicted"/>
<name>A0A151X2W2_9HYME</name>
<organism evidence="2 3">
    <name type="scientific">Mycetomoellerius zeteki</name>
    <dbReference type="NCBI Taxonomy" id="64791"/>
    <lineage>
        <taxon>Eukaryota</taxon>
        <taxon>Metazoa</taxon>
        <taxon>Ecdysozoa</taxon>
        <taxon>Arthropoda</taxon>
        <taxon>Hexapoda</taxon>
        <taxon>Insecta</taxon>
        <taxon>Pterygota</taxon>
        <taxon>Neoptera</taxon>
        <taxon>Endopterygota</taxon>
        <taxon>Hymenoptera</taxon>
        <taxon>Apocrita</taxon>
        <taxon>Aculeata</taxon>
        <taxon>Formicoidea</taxon>
        <taxon>Formicidae</taxon>
        <taxon>Myrmicinae</taxon>
        <taxon>Mycetomoellerius</taxon>
    </lineage>
</organism>
<dbReference type="AlphaFoldDB" id="A0A151X2W2"/>
<gene>
    <name evidence="2" type="ORF">ALC60_06560</name>
</gene>
<keyword evidence="3" id="KW-1185">Reference proteome</keyword>
<feature type="compositionally biased region" description="Basic and acidic residues" evidence="1">
    <location>
        <begin position="135"/>
        <end position="150"/>
    </location>
</feature>
<feature type="region of interest" description="Disordered" evidence="1">
    <location>
        <begin position="100"/>
        <end position="150"/>
    </location>
</feature>
<evidence type="ECO:0000313" key="2">
    <source>
        <dbReference type="EMBL" id="KYQ54536.1"/>
    </source>
</evidence>